<evidence type="ECO:0000313" key="7">
    <source>
        <dbReference type="Proteomes" id="UP001151699"/>
    </source>
</evidence>
<dbReference type="Proteomes" id="UP001151699">
    <property type="component" value="Unassembled WGS sequence"/>
</dbReference>
<evidence type="ECO:0000259" key="4">
    <source>
        <dbReference type="Pfam" id="PF08669"/>
    </source>
</evidence>
<feature type="domain" description="FAD dependent oxidoreductase central" evidence="5">
    <location>
        <begin position="396"/>
        <end position="450"/>
    </location>
</feature>
<dbReference type="PANTHER" id="PTHR43757:SF11">
    <property type="entry name" value="SARCOSINE DEHYDROGENASE"/>
    <property type="match status" value="1"/>
</dbReference>
<evidence type="ECO:0000259" key="2">
    <source>
        <dbReference type="Pfam" id="PF01266"/>
    </source>
</evidence>
<evidence type="ECO:0000313" key="6">
    <source>
        <dbReference type="EMBL" id="KAJ6620120.1"/>
    </source>
</evidence>
<dbReference type="SUPFAM" id="SSF54373">
    <property type="entry name" value="FAD-linked reductases, C-terminal domain"/>
    <property type="match status" value="1"/>
</dbReference>
<dbReference type="InterPro" id="IPR006076">
    <property type="entry name" value="FAD-dep_OxRdtase"/>
</dbReference>
<dbReference type="Gene3D" id="3.30.70.1400">
    <property type="entry name" value="Aminomethyltransferase beta-barrel domains"/>
    <property type="match status" value="1"/>
</dbReference>
<accession>A0A9Q0MI49</accession>
<dbReference type="InterPro" id="IPR032503">
    <property type="entry name" value="FAO_M"/>
</dbReference>
<dbReference type="InterPro" id="IPR029043">
    <property type="entry name" value="GcvT/YgfZ_C"/>
</dbReference>
<keyword evidence="7" id="KW-1185">Reference proteome</keyword>
<reference evidence="6" key="1">
    <citation type="submission" date="2022-07" db="EMBL/GenBank/DDBJ databases">
        <authorList>
            <person name="Trinca V."/>
            <person name="Uliana J.V.C."/>
            <person name="Torres T.T."/>
            <person name="Ward R.J."/>
            <person name="Monesi N."/>
        </authorList>
    </citation>
    <scope>NUCLEOTIDE SEQUENCE</scope>
    <source>
        <strain evidence="6">HSMRA1968</strain>
        <tissue evidence="6">Whole embryos</tissue>
    </source>
</reference>
<feature type="domain" description="Aminomethyltransferase C-terminal" evidence="4">
    <location>
        <begin position="789"/>
        <end position="873"/>
    </location>
</feature>
<evidence type="ECO:0000259" key="3">
    <source>
        <dbReference type="Pfam" id="PF01571"/>
    </source>
</evidence>
<dbReference type="SUPFAM" id="SSF103025">
    <property type="entry name" value="Folate-binding domain"/>
    <property type="match status" value="1"/>
</dbReference>
<dbReference type="InterPro" id="IPR027266">
    <property type="entry name" value="TrmE/GcvT-like"/>
</dbReference>
<dbReference type="Gene3D" id="3.50.50.60">
    <property type="entry name" value="FAD/NAD(P)-binding domain"/>
    <property type="match status" value="1"/>
</dbReference>
<dbReference type="InterPro" id="IPR028896">
    <property type="entry name" value="GcvT/YgfZ/DmdA"/>
</dbReference>
<dbReference type="Gene3D" id="2.40.30.110">
    <property type="entry name" value="Aminomethyltransferase beta-barrel domains"/>
    <property type="match status" value="1"/>
</dbReference>
<organism evidence="6 7">
    <name type="scientific">Pseudolycoriella hygida</name>
    <dbReference type="NCBI Taxonomy" id="35572"/>
    <lineage>
        <taxon>Eukaryota</taxon>
        <taxon>Metazoa</taxon>
        <taxon>Ecdysozoa</taxon>
        <taxon>Arthropoda</taxon>
        <taxon>Hexapoda</taxon>
        <taxon>Insecta</taxon>
        <taxon>Pterygota</taxon>
        <taxon>Neoptera</taxon>
        <taxon>Endopterygota</taxon>
        <taxon>Diptera</taxon>
        <taxon>Nematocera</taxon>
        <taxon>Sciaroidea</taxon>
        <taxon>Sciaridae</taxon>
        <taxon>Pseudolycoriella</taxon>
    </lineage>
</organism>
<name>A0A9Q0MI49_9DIPT</name>
<dbReference type="Gene3D" id="3.30.9.10">
    <property type="entry name" value="D-Amino Acid Oxidase, subunit A, domain 2"/>
    <property type="match status" value="1"/>
</dbReference>
<dbReference type="FunFam" id="2.40.30.110:FF:000008">
    <property type="entry name" value="Sarcosine dehydrogenase"/>
    <property type="match status" value="1"/>
</dbReference>
<evidence type="ECO:0000259" key="5">
    <source>
        <dbReference type="Pfam" id="PF16350"/>
    </source>
</evidence>
<dbReference type="Pfam" id="PF01266">
    <property type="entry name" value="DAO"/>
    <property type="match status" value="1"/>
</dbReference>
<proteinExistence type="inferred from homology"/>
<dbReference type="Pfam" id="PF01571">
    <property type="entry name" value="GCV_T"/>
    <property type="match status" value="1"/>
</dbReference>
<dbReference type="Pfam" id="PF16350">
    <property type="entry name" value="FAO_M"/>
    <property type="match status" value="1"/>
</dbReference>
<protein>
    <submittedName>
        <fullName evidence="6">Sarcosine dehydrogenase, mitochondrial</fullName>
    </submittedName>
</protein>
<dbReference type="AlphaFoldDB" id="A0A9Q0MI49"/>
<feature type="domain" description="GCVT N-terminal" evidence="3">
    <location>
        <begin position="454"/>
        <end position="769"/>
    </location>
</feature>
<dbReference type="PANTHER" id="PTHR43757">
    <property type="entry name" value="AMINOMETHYLTRANSFERASE"/>
    <property type="match status" value="1"/>
</dbReference>
<evidence type="ECO:0000256" key="1">
    <source>
        <dbReference type="ARBA" id="ARBA00008609"/>
    </source>
</evidence>
<dbReference type="InterPro" id="IPR036188">
    <property type="entry name" value="FAD/NAD-bd_sf"/>
</dbReference>
<dbReference type="EMBL" id="WJQU01004040">
    <property type="protein sequence ID" value="KAJ6620120.1"/>
    <property type="molecule type" value="Genomic_DNA"/>
</dbReference>
<dbReference type="Gene3D" id="3.30.1360.120">
    <property type="entry name" value="Probable tRNA modification gtpase trme, domain 1"/>
    <property type="match status" value="1"/>
</dbReference>
<dbReference type="InterPro" id="IPR013977">
    <property type="entry name" value="GcvT_C"/>
</dbReference>
<comment type="similarity">
    <text evidence="1">Belongs to the GcvT family.</text>
</comment>
<feature type="domain" description="FAD dependent oxidoreductase" evidence="2">
    <location>
        <begin position="36"/>
        <end position="393"/>
    </location>
</feature>
<sequence length="885" mass="98655">MFKSIANISKRHHASVGRFRNFSSEKLKAKIPESADVVIIGGGSAGCHTLYFLAKRGIKAVLLERSKLTSGTTWHTAGLIWRLRPNDVDVQLLNRSIDLMNTIEAETGFNPGFINNGGIFIAHDEHRLNEYRRLSTFGKAVGIENTMLSPNETQQIFPLLDPKSFIGALHSPGDGVVDPAMLCTALTRAASKNGAKVFEECPVVDILTGESILGSKNIQGVTTPFGTIKTNCVVNATGVWGRDLIEKHGVHLPLIPMRHAYIVSEPIDGIMGMPNVRDHDYSIYLRIQGSSICMGGYESNPILLDRVPQDFQFGLYELDWSTFEDHIKGSEALCPAFGKAGVKSTICGPESFTPDHKPLMGPDPRLDGLFHNCGFNSAGMMFGGGCGEQMAHWIIHGRPEFNMFAFDVRRYTPKQTASHDWAVERSHEAYAKNYSKIFLHDQPLAGRNFKNDPLHDLMVSKGAMMEEKQGWERPGYFLKNEVVTVPKYDWYGNYGNAKHEANVYLDKLLGEHKYEFSDNHDLIGEESMNCRTKASLINISYFCKMYLTGPQATEAANWIFTADTNKEPNKLIYTCALNNNGGVESDLTVTVIESGDGEVHNPAFDGRGYYIVAGGASGYYTFAHIQSGIKEKGFDASIEDVTDKIGVISIQGPRSREILQKVTPQDLSNESFPPYTSKMLSINCGESCDVRVLRLSFIGELGFELHIPSNKCVQVYNKLWEIGEPFGLGNVGYRSFYSMSCEKGYHLWGFDLRMDDSPIEANLGFTCRKSGNYKGKEAIEKQRVSGINKRLVYLTLDEKVPLFGLEGVYRNGTPVGHVRRAEYAYSLDKMVGKVFVKHPENKTVDATFLKSGEYEVEVLGRKYKATCHLKSPFDPENKRIMGDYD</sequence>
<dbReference type="FunFam" id="3.50.50.60:FF:000769">
    <property type="entry name" value="Sarcosine dehydrogenase"/>
    <property type="match status" value="1"/>
</dbReference>
<dbReference type="SUPFAM" id="SSF51905">
    <property type="entry name" value="FAD/NAD(P)-binding domain"/>
    <property type="match status" value="1"/>
</dbReference>
<gene>
    <name evidence="6" type="primary">Sardh_1</name>
    <name evidence="6" type="ORF">Bhyg_17184</name>
</gene>
<dbReference type="GO" id="GO:0005739">
    <property type="term" value="C:mitochondrion"/>
    <property type="evidence" value="ECO:0007669"/>
    <property type="project" value="TreeGrafter"/>
</dbReference>
<dbReference type="Pfam" id="PF08669">
    <property type="entry name" value="GCV_T_C"/>
    <property type="match status" value="1"/>
</dbReference>
<comment type="caution">
    <text evidence="6">The sequence shown here is derived from an EMBL/GenBank/DDBJ whole genome shotgun (WGS) entry which is preliminary data.</text>
</comment>
<dbReference type="SUPFAM" id="SSF101790">
    <property type="entry name" value="Aminomethyltransferase beta-barrel domain"/>
    <property type="match status" value="1"/>
</dbReference>
<dbReference type="OrthoDB" id="498204at2759"/>
<dbReference type="InterPro" id="IPR006222">
    <property type="entry name" value="GCVT_N"/>
</dbReference>